<keyword evidence="1" id="KW-0812">Transmembrane</keyword>
<gene>
    <name evidence="3" type="ORF">BLNAU_2300</name>
</gene>
<feature type="transmembrane region" description="Helical" evidence="1">
    <location>
        <begin position="1509"/>
        <end position="1533"/>
    </location>
</feature>
<evidence type="ECO:0000313" key="3">
    <source>
        <dbReference type="EMBL" id="KAK2962865.1"/>
    </source>
</evidence>
<dbReference type="Pfam" id="PF07714">
    <property type="entry name" value="PK_Tyr_Ser-Thr"/>
    <property type="match status" value="1"/>
</dbReference>
<evidence type="ECO:0000313" key="4">
    <source>
        <dbReference type="Proteomes" id="UP001281761"/>
    </source>
</evidence>
<organism evidence="3 4">
    <name type="scientific">Blattamonas nauphoetae</name>
    <dbReference type="NCBI Taxonomy" id="2049346"/>
    <lineage>
        <taxon>Eukaryota</taxon>
        <taxon>Metamonada</taxon>
        <taxon>Preaxostyla</taxon>
        <taxon>Oxymonadida</taxon>
        <taxon>Blattamonas</taxon>
    </lineage>
</organism>
<name>A0ABQ9YGK2_9EUKA</name>
<keyword evidence="1" id="KW-1133">Transmembrane helix</keyword>
<dbReference type="PROSITE" id="PS50011">
    <property type="entry name" value="PROTEIN_KINASE_DOM"/>
    <property type="match status" value="1"/>
</dbReference>
<dbReference type="Gene3D" id="1.10.510.10">
    <property type="entry name" value="Transferase(Phosphotransferase) domain 1"/>
    <property type="match status" value="1"/>
</dbReference>
<dbReference type="EMBL" id="JARBJD010000009">
    <property type="protein sequence ID" value="KAK2962865.1"/>
    <property type="molecule type" value="Genomic_DNA"/>
</dbReference>
<evidence type="ECO:0000256" key="1">
    <source>
        <dbReference type="SAM" id="Phobius"/>
    </source>
</evidence>
<dbReference type="Proteomes" id="UP001281761">
    <property type="component" value="Unassembled WGS sequence"/>
</dbReference>
<dbReference type="InterPro" id="IPR011009">
    <property type="entry name" value="Kinase-like_dom_sf"/>
</dbReference>
<dbReference type="SUPFAM" id="SSF56112">
    <property type="entry name" value="Protein kinase-like (PK-like)"/>
    <property type="match status" value="1"/>
</dbReference>
<feature type="domain" description="Protein kinase" evidence="2">
    <location>
        <begin position="1476"/>
        <end position="1817"/>
    </location>
</feature>
<comment type="caution">
    <text evidence="3">The sequence shown here is derived from an EMBL/GenBank/DDBJ whole genome shotgun (WGS) entry which is preliminary data.</text>
</comment>
<dbReference type="InterPro" id="IPR001245">
    <property type="entry name" value="Ser-Thr/Tyr_kinase_cat_dom"/>
</dbReference>
<proteinExistence type="predicted"/>
<dbReference type="PANTHER" id="PTHR23257">
    <property type="entry name" value="SERINE-THREONINE PROTEIN KINASE"/>
    <property type="match status" value="1"/>
</dbReference>
<keyword evidence="1" id="KW-0472">Membrane</keyword>
<keyword evidence="4" id="KW-1185">Reference proteome</keyword>
<dbReference type="InterPro" id="IPR050167">
    <property type="entry name" value="Ser_Thr_protein_kinase"/>
</dbReference>
<sequence length="1817" mass="193415">MSIENVTRSSGDGSVISSKLSSGSLSISRCSFSSCVCSDGNGGVLNIELSETATFTVTGTATFSSCSASGKGNFVYLTCSDLVSFLKGSSASGPLAAIRPNLTSGVAFSSEVRDQFWGSDTKPGSLSSGSLLFYWYPHTTGTVHVDSSGTNHIFCGKAELPCSTLIHGRSCLKSTGNEVVLSSSSLLSDALTPVFQSETIKSISGTQIITVDHTGQIKVTTMNTQLTLSSLAIIVDTTNTRSSSVLTISGGSLVLSSCTIGHSSTITVLSSELLTVLSGSFEMKENSLIQNMTSSLSVISICGGTTILNSAAMHSLTLTSSRAINHQSGDLRIEHCEMSSITNSGGDGSVLCALVSTSMEISILGGSMTQCTSQGNGGVMSVRIVAGSLILSSVSFSSCVCSEGHGGAIFLDITELKSSATLSFQSLTFGSQTDSNACSADKMGQNVFLLLPPNVNEATLTYLEPLVPTQPLDGIAFNQTEREFVEFGEKTDSSITPIGSLLYLVHPPSDSLHVRDEKGFDHELCGHELLPCLTVEGGYSLLGSGNAFDTLTLDSNLRLAQQFELTDKDAVIQADSTEKMIIEGDGCFVIPIGKLTFRNIELSLPSTISTSPFQVTGGELCLTASAILSHPGSVTTSTKLSSPVFTVSKGSLTIEGSSATPRIFSFFSNAEGMDGCVMRVGGDLSTQATIQVSNCHFTSCSNTQGAIISFTGSVPGLVSMDACFFTNNDGFNSNDVSATECWRPVLTKETIKNSFSESNLHHLTIASSAADDLLPFSILGVDHFVNDDENCGLPDISCSSVSKALIHCTQEKDNVFALRTIRMENNIRESSTLVVGSRQIALTAVSETTKLEWASAASMITLTNGSVSLESFTLVDLDPASTAPLMLLSSTGTLSLSSITFSGGSVPFSHSLIQSTAGRIILSFCVFSDIDLDSHALFETVSTVEMNTCQFSSITRQTKGPTILSAALSADHPVTALGTTFSDCTSDGADRWIWFTGQNAKTFDPSNWLGTFDLSSPRTGVVVDNETKVGDATLNPYSIVYEMYPASAQKIFVTSSSGNLDHPLCGHSVLRCHTIDRSHDLTKVDTIEVVGTGNVEGVLLVGNATVALSGHNGHGTLAMIGVGQVVSDDVDDPGRLIVSSLIVDVSLSMLSDKNVFDIVTGSIEISSSSLVSSKSVGLCLISFTGTKLTVSHTSISLNTTESGVLLAASHGIVNLDTVNISSSSFASTPIVLSDVSSVTVTSLDMADCSVSELISVTNAPSLTLSQSDFVGSTSTVQPTSNSDLCSWSTGLISLANCSSVSVVSTRFSSLRQGALFISNSVVTVAGGMFSMNGPVSLSSAPIHWNIRCEGSSKLEIESLNGGDGSQAPSHWISTDEDCIVTKEQVNLEPSFFNPVFSKTESKSVFNKKTKTYSVSLVGQNLIPCGLFLELFEKTPNSDGKTHPIELIEGRASAMNETNINLVFEQTEPGLNATFEWRGQLVYGRTSKSDSFLIKQSSADERKALTIETMIWLGPLFGGLLLLFFVLIVIIVVIRRRRKQKEKANSKMTDQQELDLTDNVMKDDLVYPDDALMHQSTFSLEGSNANIPVSTITDNTTIAKHLTEPAPTSKVPDEEVDVIAFEDCQTPAKRRRHESLYARLHGENNMEFNRKKARMTLARGICRLTQTEAHAARLTTLSPHTILLDTSGNMFFEMTTQNDHGAFFGSNPASRTEQPKAGFADQRWQAPEAQQTNQNTNREKAAVFSLGLMLWEIETGEVPLKELDAANAQRVLGQGVQLAMENVKQTQLADMIIKCILQNPNDRPTPFEVVKVLEEADN</sequence>
<dbReference type="InterPro" id="IPR000719">
    <property type="entry name" value="Prot_kinase_dom"/>
</dbReference>
<reference evidence="3 4" key="1">
    <citation type="journal article" date="2022" name="bioRxiv">
        <title>Genomics of Preaxostyla Flagellates Illuminates Evolutionary Transitions and the Path Towards Mitochondrial Loss.</title>
        <authorList>
            <person name="Novak L.V.F."/>
            <person name="Treitli S.C."/>
            <person name="Pyrih J."/>
            <person name="Halakuc P."/>
            <person name="Pipaliya S.V."/>
            <person name="Vacek V."/>
            <person name="Brzon O."/>
            <person name="Soukal P."/>
            <person name="Eme L."/>
            <person name="Dacks J.B."/>
            <person name="Karnkowska A."/>
            <person name="Elias M."/>
            <person name="Hampl V."/>
        </authorList>
    </citation>
    <scope>NUCLEOTIDE SEQUENCE [LARGE SCALE GENOMIC DNA]</scope>
    <source>
        <strain evidence="3">NAU3</strain>
        <tissue evidence="3">Gut</tissue>
    </source>
</reference>
<evidence type="ECO:0000259" key="2">
    <source>
        <dbReference type="PROSITE" id="PS50011"/>
    </source>
</evidence>
<accession>A0ABQ9YGK2</accession>
<protein>
    <recommendedName>
        <fullName evidence="2">Protein kinase domain-containing protein</fullName>
    </recommendedName>
</protein>